<evidence type="ECO:0000313" key="3">
    <source>
        <dbReference type="Proteomes" id="UP000251341"/>
    </source>
</evidence>
<evidence type="ECO:0008006" key="4">
    <source>
        <dbReference type="Google" id="ProtNLM"/>
    </source>
</evidence>
<dbReference type="Gene3D" id="3.30.160.170">
    <property type="entry name" value="FlaG-like"/>
    <property type="match status" value="1"/>
</dbReference>
<dbReference type="PANTHER" id="PTHR37166:SF1">
    <property type="entry name" value="PROTEIN FLAG"/>
    <property type="match status" value="1"/>
</dbReference>
<feature type="compositionally biased region" description="Polar residues" evidence="1">
    <location>
        <begin position="1"/>
        <end position="12"/>
    </location>
</feature>
<reference evidence="2 3" key="1">
    <citation type="submission" date="2017-04" db="EMBL/GenBank/DDBJ databases">
        <title>Unexpected and diverse lifestyles within the genus Limnohabitans.</title>
        <authorList>
            <person name="Kasalicky V."/>
            <person name="Mehrshad M."/>
            <person name="Andrei S.-A."/>
            <person name="Salcher M."/>
            <person name="Kratochvilova H."/>
            <person name="Simek K."/>
            <person name="Ghai R."/>
        </authorList>
    </citation>
    <scope>NUCLEOTIDE SEQUENCE [LARGE SCALE GENOMIC DNA]</scope>
    <source>
        <strain evidence="2 3">MWH-C5</strain>
    </source>
</reference>
<evidence type="ECO:0000256" key="1">
    <source>
        <dbReference type="SAM" id="MobiDB-lite"/>
    </source>
</evidence>
<proteinExistence type="predicted"/>
<dbReference type="Pfam" id="PF03646">
    <property type="entry name" value="FlaG"/>
    <property type="match status" value="1"/>
</dbReference>
<dbReference type="RefSeq" id="WP_108402313.1">
    <property type="nucleotide sequence ID" value="NZ_NESP01000001.1"/>
</dbReference>
<dbReference type="AlphaFoldDB" id="A0A315EPH5"/>
<keyword evidence="3" id="KW-1185">Reference proteome</keyword>
<comment type="caution">
    <text evidence="2">The sequence shown here is derived from an EMBL/GenBank/DDBJ whole genome shotgun (WGS) entry which is preliminary data.</text>
</comment>
<organism evidence="2 3">
    <name type="scientific">Limnohabitans curvus</name>
    <dbReference type="NCBI Taxonomy" id="323423"/>
    <lineage>
        <taxon>Bacteria</taxon>
        <taxon>Pseudomonadati</taxon>
        <taxon>Pseudomonadota</taxon>
        <taxon>Betaproteobacteria</taxon>
        <taxon>Burkholderiales</taxon>
        <taxon>Comamonadaceae</taxon>
        <taxon>Limnohabitans</taxon>
    </lineage>
</organism>
<protein>
    <recommendedName>
        <fullName evidence="4">Flagellar biosynthesis protein FlaG</fullName>
    </recommendedName>
</protein>
<dbReference type="Proteomes" id="UP000251341">
    <property type="component" value="Unassembled WGS sequence"/>
</dbReference>
<dbReference type="InterPro" id="IPR005186">
    <property type="entry name" value="FlaG"/>
</dbReference>
<accession>A0A315EPH5</accession>
<dbReference type="SUPFAM" id="SSF160214">
    <property type="entry name" value="FlaG-like"/>
    <property type="match status" value="1"/>
</dbReference>
<sequence>MLSEIQGANRQNYVPPAPQGRAAVSVPAPELAKPPAPAVDVHTAADTSKPKVQTPKPVEIKVDIEKMRTDLKASIEKLNESLRDGGRNLNFHMDEKVGGLVVLVKNADTGEVVRQIPNETVVRMAHSIEAFKGILHNELS</sequence>
<feature type="region of interest" description="Disordered" evidence="1">
    <location>
        <begin position="1"/>
        <end position="55"/>
    </location>
</feature>
<evidence type="ECO:0000313" key="2">
    <source>
        <dbReference type="EMBL" id="PUE59826.1"/>
    </source>
</evidence>
<gene>
    <name evidence="2" type="ORF">B9Z44_09700</name>
</gene>
<name>A0A315EPH5_9BURK</name>
<dbReference type="PANTHER" id="PTHR37166">
    <property type="entry name" value="PROTEIN FLAG"/>
    <property type="match status" value="1"/>
</dbReference>
<dbReference type="InterPro" id="IPR035924">
    <property type="entry name" value="FlaG-like_sf"/>
</dbReference>
<dbReference type="EMBL" id="NESP01000001">
    <property type="protein sequence ID" value="PUE59826.1"/>
    <property type="molecule type" value="Genomic_DNA"/>
</dbReference>